<dbReference type="SMART" id="SM00347">
    <property type="entry name" value="HTH_MARR"/>
    <property type="match status" value="1"/>
</dbReference>
<gene>
    <name evidence="2" type="ORF">ACIBG2_04100</name>
</gene>
<dbReference type="PANTHER" id="PTHR33164:SF95">
    <property type="entry name" value="TRANSCRIPTIONAL REGULATOR"/>
    <property type="match status" value="1"/>
</dbReference>
<dbReference type="InterPro" id="IPR000835">
    <property type="entry name" value="HTH_MarR-typ"/>
</dbReference>
<protein>
    <submittedName>
        <fullName evidence="2">MarR family winged helix-turn-helix transcriptional regulator</fullName>
    </submittedName>
</protein>
<name>A0ABW7YLJ6_9ACTN</name>
<dbReference type="SUPFAM" id="SSF46785">
    <property type="entry name" value="Winged helix' DNA-binding domain"/>
    <property type="match status" value="1"/>
</dbReference>
<feature type="domain" description="HTH marR-type" evidence="1">
    <location>
        <begin position="17"/>
        <end position="149"/>
    </location>
</feature>
<dbReference type="EMBL" id="JBITGY010000001">
    <property type="protein sequence ID" value="MFI6496541.1"/>
    <property type="molecule type" value="Genomic_DNA"/>
</dbReference>
<dbReference type="Pfam" id="PF12802">
    <property type="entry name" value="MarR_2"/>
    <property type="match status" value="1"/>
</dbReference>
<sequence length="150" mass="16199">MAMTQHQDAPDTPARLRALPTRLLAKASAQADRVVTAGLAAADAGKWHYAVLVALDDGGPASQAELSRRTGIYRSDMVAVLNALAGRDLIERAADPADRRRNVITLTPSGRAFTARLDLLVAELQDEALAPLAPAEREQLTRLLRRLAER</sequence>
<comment type="caution">
    <text evidence="2">The sequence shown here is derived from an EMBL/GenBank/DDBJ whole genome shotgun (WGS) entry which is preliminary data.</text>
</comment>
<accession>A0ABW7YLJ6</accession>
<dbReference type="Gene3D" id="1.10.10.10">
    <property type="entry name" value="Winged helix-like DNA-binding domain superfamily/Winged helix DNA-binding domain"/>
    <property type="match status" value="1"/>
</dbReference>
<evidence type="ECO:0000313" key="2">
    <source>
        <dbReference type="EMBL" id="MFI6496541.1"/>
    </source>
</evidence>
<dbReference type="Proteomes" id="UP001612741">
    <property type="component" value="Unassembled WGS sequence"/>
</dbReference>
<dbReference type="InterPro" id="IPR036390">
    <property type="entry name" value="WH_DNA-bd_sf"/>
</dbReference>
<dbReference type="PROSITE" id="PS50995">
    <property type="entry name" value="HTH_MARR_2"/>
    <property type="match status" value="1"/>
</dbReference>
<evidence type="ECO:0000259" key="1">
    <source>
        <dbReference type="PROSITE" id="PS50995"/>
    </source>
</evidence>
<keyword evidence="3" id="KW-1185">Reference proteome</keyword>
<dbReference type="PANTHER" id="PTHR33164">
    <property type="entry name" value="TRANSCRIPTIONAL REGULATOR, MARR FAMILY"/>
    <property type="match status" value="1"/>
</dbReference>
<organism evidence="2 3">
    <name type="scientific">Nonomuraea typhae</name>
    <dbReference type="NCBI Taxonomy" id="2603600"/>
    <lineage>
        <taxon>Bacteria</taxon>
        <taxon>Bacillati</taxon>
        <taxon>Actinomycetota</taxon>
        <taxon>Actinomycetes</taxon>
        <taxon>Streptosporangiales</taxon>
        <taxon>Streptosporangiaceae</taxon>
        <taxon>Nonomuraea</taxon>
    </lineage>
</organism>
<reference evidence="2 3" key="1">
    <citation type="submission" date="2024-10" db="EMBL/GenBank/DDBJ databases">
        <title>The Natural Products Discovery Center: Release of the First 8490 Sequenced Strains for Exploring Actinobacteria Biosynthetic Diversity.</title>
        <authorList>
            <person name="Kalkreuter E."/>
            <person name="Kautsar S.A."/>
            <person name="Yang D."/>
            <person name="Bader C.D."/>
            <person name="Teijaro C.N."/>
            <person name="Fluegel L."/>
            <person name="Davis C.M."/>
            <person name="Simpson J.R."/>
            <person name="Lauterbach L."/>
            <person name="Steele A.D."/>
            <person name="Gui C."/>
            <person name="Meng S."/>
            <person name="Li G."/>
            <person name="Viehrig K."/>
            <person name="Ye F."/>
            <person name="Su P."/>
            <person name="Kiefer A.F."/>
            <person name="Nichols A."/>
            <person name="Cepeda A.J."/>
            <person name="Yan W."/>
            <person name="Fan B."/>
            <person name="Jiang Y."/>
            <person name="Adhikari A."/>
            <person name="Zheng C.-J."/>
            <person name="Schuster L."/>
            <person name="Cowan T.M."/>
            <person name="Smanski M.J."/>
            <person name="Chevrette M.G."/>
            <person name="De Carvalho L.P.S."/>
            <person name="Shen B."/>
        </authorList>
    </citation>
    <scope>NUCLEOTIDE SEQUENCE [LARGE SCALE GENOMIC DNA]</scope>
    <source>
        <strain evidence="2 3">NPDC050545</strain>
    </source>
</reference>
<dbReference type="RefSeq" id="WP_397078723.1">
    <property type="nucleotide sequence ID" value="NZ_JBITGY010000001.1"/>
</dbReference>
<dbReference type="PRINTS" id="PR00598">
    <property type="entry name" value="HTHMARR"/>
</dbReference>
<proteinExistence type="predicted"/>
<dbReference type="InterPro" id="IPR039422">
    <property type="entry name" value="MarR/SlyA-like"/>
</dbReference>
<dbReference type="InterPro" id="IPR036388">
    <property type="entry name" value="WH-like_DNA-bd_sf"/>
</dbReference>
<evidence type="ECO:0000313" key="3">
    <source>
        <dbReference type="Proteomes" id="UP001612741"/>
    </source>
</evidence>